<reference evidence="7" key="1">
    <citation type="submission" date="2021-09" db="EMBL/GenBank/DDBJ databases">
        <title>The genome of Mauremys mutica provides insights into the evolution of semi-aquatic lifestyle.</title>
        <authorList>
            <person name="Gong S."/>
            <person name="Gao Y."/>
        </authorList>
    </citation>
    <scope>NUCLEOTIDE SEQUENCE</scope>
    <source>
        <strain evidence="7">MM-2020</strain>
        <tissue evidence="7">Muscle</tissue>
    </source>
</reference>
<comment type="caution">
    <text evidence="7">The sequence shown here is derived from an EMBL/GenBank/DDBJ whole genome shotgun (WGS) entry which is preliminary data.</text>
</comment>
<feature type="compositionally biased region" description="Gly residues" evidence="2">
    <location>
        <begin position="437"/>
        <end position="449"/>
    </location>
</feature>
<feature type="region of interest" description="Disordered" evidence="2">
    <location>
        <begin position="916"/>
        <end position="975"/>
    </location>
</feature>
<name>A0A9D3XP95_9SAUR</name>
<feature type="compositionally biased region" description="Pro residues" evidence="2">
    <location>
        <begin position="654"/>
        <end position="665"/>
    </location>
</feature>
<keyword evidence="3" id="KW-0472">Membrane</keyword>
<feature type="chain" id="PRO_5038340608" evidence="4">
    <location>
        <begin position="20"/>
        <end position="1430"/>
    </location>
</feature>
<accession>A0A9D3XP95</accession>
<feature type="compositionally biased region" description="Polar residues" evidence="2">
    <location>
        <begin position="918"/>
        <end position="944"/>
    </location>
</feature>
<feature type="domain" description="EGF-like" evidence="6">
    <location>
        <begin position="1191"/>
        <end position="1231"/>
    </location>
</feature>
<dbReference type="PROSITE" id="PS50024">
    <property type="entry name" value="SEA"/>
    <property type="match status" value="1"/>
</dbReference>
<feature type="signal peptide" evidence="4">
    <location>
        <begin position="1"/>
        <end position="19"/>
    </location>
</feature>
<feature type="compositionally biased region" description="Polar residues" evidence="2">
    <location>
        <begin position="746"/>
        <end position="755"/>
    </location>
</feature>
<gene>
    <name evidence="7" type="ORF">KIL84_014167</name>
</gene>
<feature type="region of interest" description="Disordered" evidence="2">
    <location>
        <begin position="718"/>
        <end position="851"/>
    </location>
</feature>
<evidence type="ECO:0000313" key="8">
    <source>
        <dbReference type="Proteomes" id="UP000827986"/>
    </source>
</evidence>
<feature type="region of interest" description="Disordered" evidence="2">
    <location>
        <begin position="199"/>
        <end position="452"/>
    </location>
</feature>
<dbReference type="InterPro" id="IPR000742">
    <property type="entry name" value="EGF"/>
</dbReference>
<keyword evidence="1" id="KW-0245">EGF-like domain</keyword>
<organism evidence="7 8">
    <name type="scientific">Mauremys mutica</name>
    <name type="common">yellowpond turtle</name>
    <dbReference type="NCBI Taxonomy" id="74926"/>
    <lineage>
        <taxon>Eukaryota</taxon>
        <taxon>Metazoa</taxon>
        <taxon>Chordata</taxon>
        <taxon>Craniata</taxon>
        <taxon>Vertebrata</taxon>
        <taxon>Euteleostomi</taxon>
        <taxon>Archelosauria</taxon>
        <taxon>Testudinata</taxon>
        <taxon>Testudines</taxon>
        <taxon>Cryptodira</taxon>
        <taxon>Durocryptodira</taxon>
        <taxon>Testudinoidea</taxon>
        <taxon>Geoemydidae</taxon>
        <taxon>Geoemydinae</taxon>
        <taxon>Mauremys</taxon>
    </lineage>
</organism>
<protein>
    <submittedName>
        <fullName evidence="7">Uncharacterized protein</fullName>
    </submittedName>
</protein>
<evidence type="ECO:0000256" key="1">
    <source>
        <dbReference type="PROSITE-ProRule" id="PRU00076"/>
    </source>
</evidence>
<evidence type="ECO:0000259" key="5">
    <source>
        <dbReference type="PROSITE" id="PS50024"/>
    </source>
</evidence>
<dbReference type="PROSITE" id="PS50026">
    <property type="entry name" value="EGF_3"/>
    <property type="match status" value="1"/>
</dbReference>
<evidence type="ECO:0000259" key="6">
    <source>
        <dbReference type="PROSITE" id="PS50026"/>
    </source>
</evidence>
<evidence type="ECO:0000256" key="4">
    <source>
        <dbReference type="SAM" id="SignalP"/>
    </source>
</evidence>
<keyword evidence="3" id="KW-1133">Transmembrane helix</keyword>
<feature type="compositionally biased region" description="Basic and acidic residues" evidence="2">
    <location>
        <begin position="588"/>
        <end position="598"/>
    </location>
</feature>
<dbReference type="GO" id="GO:0071944">
    <property type="term" value="C:cell periphery"/>
    <property type="evidence" value="ECO:0007669"/>
    <property type="project" value="UniProtKB-ARBA"/>
</dbReference>
<evidence type="ECO:0000256" key="2">
    <source>
        <dbReference type="SAM" id="MobiDB-lite"/>
    </source>
</evidence>
<feature type="region of interest" description="Disordered" evidence="2">
    <location>
        <begin position="495"/>
        <end position="701"/>
    </location>
</feature>
<sequence length="1430" mass="147518">MGSLLPLLALLGAAGGAGSLEERESCGGIIDVISAANGTIHLPAVKGPLAPTRTCTWVIAALPSEEVHVEIKALEAAAHPNLSVRFEGSPGEGAGREGPVDIAHSFLLKGQGRTVIRGSLDSSLTFTYWVVVDWCARLALCCSVVGSAQPCLCPGNSSGERCRTGVDALESLREGVGQVASQEATVKLRGAVLSGAAERLRSTSTAAPGTRLAPHQSPAAWPAGIAESPGDALSNAAPVHRGPWLGRRRNRPLAQEGATTERVEPPATAAAAEHRDKARDPGVRTRPSAAAKGTPAGRTDSPLFSARSQFKAANPTSVPLPGTVPLGNLRAKDPTSLGGSSSDIASPTVSPGSAARDRAPSSTSAVTEPVYPSGESVLTTGPSDPEPWSMETPAAALALSKTRTETSQGRAAGAQKPVTLLPPSVPVASPAPRASAGGSGAQHFGGGKRALGTAHREAAVTAELDFTDLGLGARLPSPTEGSGTLLRGQTELAMRAAASTPCDSLETSQTPALQPNGRESLTWRPGGKAQPATETGGTPVRTPDRGLTEPLATTARSAPGLHSSTPRMVPLGSPGPEDALGHTLAEAGSEKSPGHRGVDGVPENMDLSPSSDVRTEGDPQAASWAESLPGASPDRMPSVYAGTPRPLGNLTAPAPSPGSAQPPAPAEQLSTGAGVSHPTAPGQETGGLSERAPEPSLSTPAPALERLSSAFWTLAWLPETPAERPREPGTGESRSTVSAVPGTAVSVGTSSQPPVSRTHGAKQPSLAPAPVVAVTSQEGVFPGASSGDAVPHGPGTVRAATPLGFQPPPASQPAGADTPAATLQRGSTVLSPTEPPDPRGTGLSSPFPLEKDVSGSAALGLAELSLATTQSPSWDTATTNATVATSSLASASWRGGTERLGQRATAPLAWGAQAGSELGNSSQATDATPPSGAGQSFPSSSTGALFNPTPPGPELTLTSESAGSPAGSRRPWPPLAATSRAWGAAGMDPVSSARMNVPFASTQLRAAVPPVTPGPAGVTDGQPPPVTTKGARGRAQSVFVVEDQPPLLKATLLRVPCELALEMEFVGAFQTPASHAHRSLVQSFNETVAPLFAAVPGFQRLEVTRIREGSVVLEYDALFAAERLRGQAQGLGALLNRTVLSGATRSGLHVASAPVLWNVVLERQLDLCTVLFSCHAGFECISSGAGNASCTSMCHRDYCKNHGICTHAHGHEPVCQCPTGSDYWFMGPRCDYKVTQQSLLGVACGVLLSVALLGVAVACLVVRRFKALLLEARVDQTKSSYRRFCRLDDVSAQYWSQSWLASANSLDNPGFSNSEELLHLQMLDNSCCSCKDDTMVADSYKQRTTPISTVCRPSFHYDWDTSSSSINDPMIDSGKASDISVSSWPMEPVQWTPFPILHPLSRQRPPKASRRPHSYCEGMELVNLERSWTA</sequence>
<feature type="domain" description="SEA" evidence="5">
    <location>
        <begin position="1049"/>
        <end position="1155"/>
    </location>
</feature>
<evidence type="ECO:0000313" key="7">
    <source>
        <dbReference type="EMBL" id="KAH1183551.1"/>
    </source>
</evidence>
<keyword evidence="3" id="KW-0812">Transmembrane</keyword>
<dbReference type="OrthoDB" id="10055523at2759"/>
<keyword evidence="8" id="KW-1185">Reference proteome</keyword>
<feature type="compositionally biased region" description="Low complexity" evidence="2">
    <location>
        <begin position="426"/>
        <end position="436"/>
    </location>
</feature>
<dbReference type="Proteomes" id="UP000827986">
    <property type="component" value="Unassembled WGS sequence"/>
</dbReference>
<dbReference type="EMBL" id="JAHDVG010000465">
    <property type="protein sequence ID" value="KAH1183551.1"/>
    <property type="molecule type" value="Genomic_DNA"/>
</dbReference>
<feature type="compositionally biased region" description="Polar residues" evidence="2">
    <location>
        <begin position="337"/>
        <end position="351"/>
    </location>
</feature>
<proteinExistence type="predicted"/>
<feature type="compositionally biased region" description="Basic and acidic residues" evidence="2">
    <location>
        <begin position="272"/>
        <end position="283"/>
    </location>
</feature>
<dbReference type="InterPro" id="IPR000082">
    <property type="entry name" value="SEA_dom"/>
</dbReference>
<keyword evidence="4" id="KW-0732">Signal</keyword>
<comment type="caution">
    <text evidence="1">Lacks conserved residue(s) required for the propagation of feature annotation.</text>
</comment>
<evidence type="ECO:0000256" key="3">
    <source>
        <dbReference type="SAM" id="Phobius"/>
    </source>
</evidence>
<feature type="compositionally biased region" description="Polar residues" evidence="2">
    <location>
        <begin position="501"/>
        <end position="519"/>
    </location>
</feature>
<feature type="transmembrane region" description="Helical" evidence="3">
    <location>
        <begin position="1239"/>
        <end position="1262"/>
    </location>
</feature>